<keyword evidence="3" id="KW-1185">Reference proteome</keyword>
<accession>W6Y9I5</accession>
<feature type="non-terminal residue" evidence="2">
    <location>
        <position position="125"/>
    </location>
</feature>
<dbReference type="Proteomes" id="UP000053841">
    <property type="component" value="Unassembled WGS sequence"/>
</dbReference>
<evidence type="ECO:0000313" key="2">
    <source>
        <dbReference type="EMBL" id="EUC27746.1"/>
    </source>
</evidence>
<dbReference type="HOGENOM" id="CLU_1880318_0_0_1"/>
<dbReference type="InterPro" id="IPR022698">
    <property type="entry name" value="OrsD"/>
</dbReference>
<sequence>FERIFMYLPTHCIAICKSHKQGVVKSQLLTHLDAKHQELAPHTRRSMIQATSQEPSLRNWADNVDQVMFPRPDAAPLPHLPVYANGLKCWECGYICRHVNKMQEHGRNHHSWTGSRTRSVGRLAA</sequence>
<dbReference type="GeneID" id="19150890"/>
<protein>
    <recommendedName>
        <fullName evidence="4">C2H2-type domain-containing protein</fullName>
    </recommendedName>
</protein>
<evidence type="ECO:0000256" key="1">
    <source>
        <dbReference type="SAM" id="MobiDB-lite"/>
    </source>
</evidence>
<dbReference type="AlphaFoldDB" id="W6Y9I5"/>
<organism evidence="2 3">
    <name type="scientific">Cochliobolus carbonum (strain 26-R-13)</name>
    <name type="common">Maize leaf spot fungus</name>
    <name type="synonym">Bipolaris zeicola</name>
    <dbReference type="NCBI Taxonomy" id="930089"/>
    <lineage>
        <taxon>Eukaryota</taxon>
        <taxon>Fungi</taxon>
        <taxon>Dikarya</taxon>
        <taxon>Ascomycota</taxon>
        <taxon>Pezizomycotina</taxon>
        <taxon>Dothideomycetes</taxon>
        <taxon>Pleosporomycetidae</taxon>
        <taxon>Pleosporales</taxon>
        <taxon>Pleosporineae</taxon>
        <taxon>Pleosporaceae</taxon>
        <taxon>Bipolaris</taxon>
    </lineage>
</organism>
<feature type="non-terminal residue" evidence="2">
    <location>
        <position position="1"/>
    </location>
</feature>
<dbReference type="KEGG" id="bze:COCCADRAFT_77545"/>
<dbReference type="RefSeq" id="XP_007717947.1">
    <property type="nucleotide sequence ID" value="XM_007719757.1"/>
</dbReference>
<gene>
    <name evidence="2" type="ORF">COCCADRAFT_77545</name>
</gene>
<name>W6Y9I5_COCC2</name>
<proteinExistence type="predicted"/>
<feature type="region of interest" description="Disordered" evidence="1">
    <location>
        <begin position="105"/>
        <end position="125"/>
    </location>
</feature>
<dbReference type="OrthoDB" id="3690291at2759"/>
<dbReference type="EMBL" id="KI964882">
    <property type="protein sequence ID" value="EUC27746.1"/>
    <property type="molecule type" value="Genomic_DNA"/>
</dbReference>
<evidence type="ECO:0008006" key="4">
    <source>
        <dbReference type="Google" id="ProtNLM"/>
    </source>
</evidence>
<reference evidence="2 3" key="1">
    <citation type="journal article" date="2013" name="PLoS Genet.">
        <title>Comparative genome structure, secondary metabolite, and effector coding capacity across Cochliobolus pathogens.</title>
        <authorList>
            <person name="Condon B.J."/>
            <person name="Leng Y."/>
            <person name="Wu D."/>
            <person name="Bushley K.E."/>
            <person name="Ohm R.A."/>
            <person name="Otillar R."/>
            <person name="Martin J."/>
            <person name="Schackwitz W."/>
            <person name="Grimwood J."/>
            <person name="MohdZainudin N."/>
            <person name="Xue C."/>
            <person name="Wang R."/>
            <person name="Manning V.A."/>
            <person name="Dhillon B."/>
            <person name="Tu Z.J."/>
            <person name="Steffenson B.J."/>
            <person name="Salamov A."/>
            <person name="Sun H."/>
            <person name="Lowry S."/>
            <person name="LaButti K."/>
            <person name="Han J."/>
            <person name="Copeland A."/>
            <person name="Lindquist E."/>
            <person name="Barry K."/>
            <person name="Schmutz J."/>
            <person name="Baker S.E."/>
            <person name="Ciuffetti L.M."/>
            <person name="Grigoriev I.V."/>
            <person name="Zhong S."/>
            <person name="Turgeon B.G."/>
        </authorList>
    </citation>
    <scope>NUCLEOTIDE SEQUENCE [LARGE SCALE GENOMIC DNA]</scope>
    <source>
        <strain evidence="2 3">26-R-13</strain>
    </source>
</reference>
<evidence type="ECO:0000313" key="3">
    <source>
        <dbReference type="Proteomes" id="UP000053841"/>
    </source>
</evidence>
<dbReference type="Pfam" id="PF12013">
    <property type="entry name" value="OrsD"/>
    <property type="match status" value="1"/>
</dbReference>